<dbReference type="AlphaFoldDB" id="A0A3R8LMR0"/>
<dbReference type="SUPFAM" id="SSF52218">
    <property type="entry name" value="Flavoproteins"/>
    <property type="match status" value="1"/>
</dbReference>
<reference evidence="3 4" key="1">
    <citation type="submission" date="2018-11" db="EMBL/GenBank/DDBJ databases">
        <title>Genome sequencing of Lautropia sp. KCOM 2505 (= ChDC F240).</title>
        <authorList>
            <person name="Kook J.-K."/>
            <person name="Park S.-N."/>
            <person name="Lim Y.K."/>
        </authorList>
    </citation>
    <scope>NUCLEOTIDE SEQUENCE [LARGE SCALE GENOMIC DNA]</scope>
    <source>
        <strain evidence="3 4">KCOM 2505</strain>
    </source>
</reference>
<organism evidence="3 4">
    <name type="scientific">Lautropia dentalis</name>
    <dbReference type="NCBI Taxonomy" id="2490857"/>
    <lineage>
        <taxon>Bacteria</taxon>
        <taxon>Pseudomonadati</taxon>
        <taxon>Pseudomonadota</taxon>
        <taxon>Betaproteobacteria</taxon>
        <taxon>Burkholderiales</taxon>
        <taxon>Burkholderiaceae</taxon>
        <taxon>Lautropia</taxon>
    </lineage>
</organism>
<dbReference type="GO" id="GO:0009055">
    <property type="term" value="F:electron transfer activity"/>
    <property type="evidence" value="ECO:0007669"/>
    <property type="project" value="TreeGrafter"/>
</dbReference>
<dbReference type="InterPro" id="IPR046980">
    <property type="entry name" value="KefG/KefF"/>
</dbReference>
<accession>A0A3R8LMR0</accession>
<evidence type="ECO:0000313" key="4">
    <source>
        <dbReference type="Proteomes" id="UP000270261"/>
    </source>
</evidence>
<comment type="caution">
    <text evidence="3">The sequence shown here is derived from an EMBL/GenBank/DDBJ whole genome shotgun (WGS) entry which is preliminary data.</text>
</comment>
<dbReference type="Proteomes" id="UP000270261">
    <property type="component" value="Unassembled WGS sequence"/>
</dbReference>
<sequence>MKNVLIISGHPDLASSIANATILDEVARALPEAKIRRLDTLYPTYQFDIEAEQAALLDADVIVLQFPFSWYSLPGLLKLWLDKVFLHGFSHGSHGKLGGKKVLFSFTTGAPKAVYATDGAFRHPVEDYLPQFETTARLCNLDYLPPVWINGVSYTDRGDEAKINAQKEAARAHATRVVEAIRKATA</sequence>
<dbReference type="Gene3D" id="3.40.50.360">
    <property type="match status" value="1"/>
</dbReference>
<dbReference type="PANTHER" id="PTHR47307">
    <property type="entry name" value="GLUTATHIONE-REGULATED POTASSIUM-EFFLUX SYSTEM ANCILLARY PROTEIN KEFG"/>
    <property type="match status" value="1"/>
</dbReference>
<dbReference type="PANTHER" id="PTHR47307:SF1">
    <property type="entry name" value="GLUTATHIONE-REGULATED POTASSIUM-EFFLUX SYSTEM ANCILLARY PROTEIN KEFG"/>
    <property type="match status" value="1"/>
</dbReference>
<gene>
    <name evidence="3" type="ORF">EHV23_12700</name>
</gene>
<dbReference type="Pfam" id="PF02525">
    <property type="entry name" value="Flavodoxin_2"/>
    <property type="match status" value="1"/>
</dbReference>
<dbReference type="InterPro" id="IPR029039">
    <property type="entry name" value="Flavoprotein-like_sf"/>
</dbReference>
<proteinExistence type="predicted"/>
<dbReference type="GO" id="GO:0010181">
    <property type="term" value="F:FMN binding"/>
    <property type="evidence" value="ECO:0007669"/>
    <property type="project" value="TreeGrafter"/>
</dbReference>
<evidence type="ECO:0000313" key="3">
    <source>
        <dbReference type="EMBL" id="RRN44202.1"/>
    </source>
</evidence>
<keyword evidence="4" id="KW-1185">Reference proteome</keyword>
<name>A0A3R8LMR0_9BURK</name>
<keyword evidence="1" id="KW-0560">Oxidoreductase</keyword>
<evidence type="ECO:0000259" key="2">
    <source>
        <dbReference type="Pfam" id="PF02525"/>
    </source>
</evidence>
<protein>
    <submittedName>
        <fullName evidence="3">Flavodoxin family protein</fullName>
    </submittedName>
</protein>
<evidence type="ECO:0000256" key="1">
    <source>
        <dbReference type="ARBA" id="ARBA00023002"/>
    </source>
</evidence>
<dbReference type="InterPro" id="IPR003680">
    <property type="entry name" value="Flavodoxin_fold"/>
</dbReference>
<dbReference type="OrthoDB" id="9798454at2"/>
<dbReference type="RefSeq" id="WP_125096397.1">
    <property type="nucleotide sequence ID" value="NZ_RRUE01000002.1"/>
</dbReference>
<dbReference type="GO" id="GO:0003955">
    <property type="term" value="F:NAD(P)H dehydrogenase (quinone) activity"/>
    <property type="evidence" value="ECO:0007669"/>
    <property type="project" value="TreeGrafter"/>
</dbReference>
<feature type="domain" description="Flavodoxin-like fold" evidence="2">
    <location>
        <begin position="2"/>
        <end position="173"/>
    </location>
</feature>
<dbReference type="EMBL" id="RRUE01000002">
    <property type="protein sequence ID" value="RRN44202.1"/>
    <property type="molecule type" value="Genomic_DNA"/>
</dbReference>